<feature type="domain" description="DUF1980" evidence="2">
    <location>
        <begin position="147"/>
        <end position="219"/>
    </location>
</feature>
<keyword evidence="1" id="KW-1133">Transmembrane helix</keyword>
<keyword evidence="1" id="KW-0472">Membrane</keyword>
<sequence>MTALLRTLAARLDGLAMLALAGFLVWLATVGNYWMFLNPKFAPLTLAAATVLALLGAFAAIRPVSRPSLGRAACYLCLLAMIVLTQGGVQVLSGTIDSDPFSIAPTLPEPEPAAPVPSRLVALGREYIPINTGELYDIAAKGHAEAFDKPYAMRGTVHRDPDLDAKGEFVLYRLAVWCCYADGTAVGFRVRLPQGTPPPDDKSWVVAYGRLADAPQNERNEYTLPGQAFSSIAQAALFAADDLESAPVPPEQVYMYQWKTSEPYAY</sequence>
<dbReference type="HOGENOM" id="CLU_1092928_0_0_7"/>
<dbReference type="STRING" id="596152.DesU5LDRAFT_3558"/>
<evidence type="ECO:0000256" key="1">
    <source>
        <dbReference type="SAM" id="Phobius"/>
    </source>
</evidence>
<evidence type="ECO:0000313" key="3">
    <source>
        <dbReference type="EMBL" id="EIG55179.1"/>
    </source>
</evidence>
<reference evidence="3" key="1">
    <citation type="submission" date="2011-11" db="EMBL/GenBank/DDBJ databases">
        <title>Improved High-Quality Draft sequence of Desulfovibrio sp. U5L.</title>
        <authorList>
            <consortium name="US DOE Joint Genome Institute"/>
            <person name="Lucas S."/>
            <person name="Han J."/>
            <person name="Lapidus A."/>
            <person name="Cheng J.-F."/>
            <person name="Goodwin L."/>
            <person name="Pitluck S."/>
            <person name="Peters L."/>
            <person name="Ovchinnikova G."/>
            <person name="Held B."/>
            <person name="Detter J.C."/>
            <person name="Han C."/>
            <person name="Tapia R."/>
            <person name="Land M."/>
            <person name="Hauser L."/>
            <person name="Kyrpides N."/>
            <person name="Ivanova N."/>
            <person name="Pagani I."/>
            <person name="Gabster J."/>
            <person name="Walker C."/>
            <person name="Stolyar S."/>
            <person name="Stahl D."/>
            <person name="Arkin A."/>
            <person name="Dehal P."/>
            <person name="Hazen T."/>
            <person name="Woyke T."/>
        </authorList>
    </citation>
    <scope>NUCLEOTIDE SEQUENCE [LARGE SCALE GENOMIC DNA]</scope>
    <source>
        <strain evidence="3">U5L</strain>
    </source>
</reference>
<dbReference type="OrthoDB" id="5420656at2"/>
<gene>
    <name evidence="3" type="ORF">DesU5LDRAFT_3558</name>
</gene>
<dbReference type="Pfam" id="PF21537">
    <property type="entry name" value="DUF1980_C"/>
    <property type="match status" value="1"/>
</dbReference>
<dbReference type="AlphaFoldDB" id="I2Q5X3"/>
<name>I2Q5X3_9BACT</name>
<feature type="transmembrane region" description="Helical" evidence="1">
    <location>
        <begin position="12"/>
        <end position="35"/>
    </location>
</feature>
<protein>
    <recommendedName>
        <fullName evidence="2">DUF1980 domain-containing protein</fullName>
    </recommendedName>
</protein>
<accession>I2Q5X3</accession>
<organism evidence="3">
    <name type="scientific">Desulfovibrio sp. U5L</name>
    <dbReference type="NCBI Taxonomy" id="596152"/>
    <lineage>
        <taxon>Bacteria</taxon>
        <taxon>Pseudomonadati</taxon>
        <taxon>Thermodesulfobacteriota</taxon>
        <taxon>Desulfovibrionia</taxon>
        <taxon>Desulfovibrionales</taxon>
        <taxon>Desulfovibrionaceae</taxon>
        <taxon>Desulfovibrio</taxon>
    </lineage>
</organism>
<dbReference type="InterPro" id="IPR048447">
    <property type="entry name" value="DUF1980_C"/>
</dbReference>
<dbReference type="eggNOG" id="COG3689">
    <property type="taxonomic scope" value="Bacteria"/>
</dbReference>
<keyword evidence="1" id="KW-0812">Transmembrane</keyword>
<proteinExistence type="predicted"/>
<evidence type="ECO:0000259" key="2">
    <source>
        <dbReference type="Pfam" id="PF21537"/>
    </source>
</evidence>
<feature type="transmembrane region" description="Helical" evidence="1">
    <location>
        <begin position="41"/>
        <end position="61"/>
    </location>
</feature>
<dbReference type="EMBL" id="JH600068">
    <property type="protein sequence ID" value="EIG55179.1"/>
    <property type="molecule type" value="Genomic_DNA"/>
</dbReference>